<proteinExistence type="predicted"/>
<protein>
    <submittedName>
        <fullName evidence="2">Putative conserved secreted protein</fullName>
    </submittedName>
</protein>
<keyword evidence="1" id="KW-0732">Signal</keyword>
<dbReference type="AlphaFoldDB" id="A0A6G5A2K7"/>
<feature type="signal peptide" evidence="1">
    <location>
        <begin position="1"/>
        <end position="24"/>
    </location>
</feature>
<name>A0A6G5A2K7_RHIMP</name>
<dbReference type="EMBL" id="GIKN01002958">
    <property type="protein sequence ID" value="NIE45231.1"/>
    <property type="molecule type" value="Transcribed_RNA"/>
</dbReference>
<reference evidence="2" key="1">
    <citation type="submission" date="2020-03" db="EMBL/GenBank/DDBJ databases">
        <title>A transcriptome and proteome of the tick Rhipicephalus microplus shaped by the genetic composition of its hosts and developmental stage.</title>
        <authorList>
            <person name="Garcia G.R."/>
            <person name="Ribeiro J.M.C."/>
            <person name="Maruyama S.R."/>
            <person name="Gardinasse L.G."/>
            <person name="Nelson K."/>
            <person name="Ferreira B.R."/>
            <person name="Andrade T.G."/>
            <person name="Santos I.K.F.M."/>
        </authorList>
    </citation>
    <scope>NUCLEOTIDE SEQUENCE</scope>
    <source>
        <strain evidence="2">NSGR</strain>
        <tissue evidence="2">Salivary glands</tissue>
    </source>
</reference>
<sequence>MGRDMRVVLLLIASLVLLGKVAESGFPGGYDNGYDGGYGHTGTLVPRGEYRRFRKLAKALVLRESDEYRVRHLRRILNLRWLNKWTLNIRFEMFHSTCERRPPTPFGLSKCWHNHQRPIITCTYVVTVNRYLGLRSIVRKNCWSRLDRPFTRWPFTRWPFTRWPSWRARANQSDHLDGN</sequence>
<accession>A0A6G5A2K7</accession>
<organism evidence="2">
    <name type="scientific">Rhipicephalus microplus</name>
    <name type="common">Cattle tick</name>
    <name type="synonym">Boophilus microplus</name>
    <dbReference type="NCBI Taxonomy" id="6941"/>
    <lineage>
        <taxon>Eukaryota</taxon>
        <taxon>Metazoa</taxon>
        <taxon>Ecdysozoa</taxon>
        <taxon>Arthropoda</taxon>
        <taxon>Chelicerata</taxon>
        <taxon>Arachnida</taxon>
        <taxon>Acari</taxon>
        <taxon>Parasitiformes</taxon>
        <taxon>Ixodida</taxon>
        <taxon>Ixodoidea</taxon>
        <taxon>Ixodidae</taxon>
        <taxon>Rhipicephalinae</taxon>
        <taxon>Rhipicephalus</taxon>
        <taxon>Boophilus</taxon>
    </lineage>
</organism>
<feature type="chain" id="PRO_5026257716" evidence="1">
    <location>
        <begin position="25"/>
        <end position="179"/>
    </location>
</feature>
<evidence type="ECO:0000313" key="2">
    <source>
        <dbReference type="EMBL" id="NIE45231.1"/>
    </source>
</evidence>
<evidence type="ECO:0000256" key="1">
    <source>
        <dbReference type="SAM" id="SignalP"/>
    </source>
</evidence>